<dbReference type="GO" id="GO:0005737">
    <property type="term" value="C:cytoplasm"/>
    <property type="evidence" value="ECO:0007669"/>
    <property type="project" value="UniProtKB-ARBA"/>
</dbReference>
<keyword evidence="9" id="KW-0324">Glycolysis</keyword>
<dbReference type="EC" id="2.7.1.11" evidence="14"/>
<gene>
    <name evidence="14" type="ordered locus">Isop_2970</name>
</gene>
<keyword evidence="15" id="KW-1185">Reference proteome</keyword>
<dbReference type="InterPro" id="IPR050929">
    <property type="entry name" value="PFKA"/>
</dbReference>
<feature type="domain" description="Phosphofructokinase" evidence="13">
    <location>
        <begin position="104"/>
        <end position="411"/>
    </location>
</feature>
<comment type="function">
    <text evidence="2">Catalyzes the phosphorylation of D-fructose 6-phosphate, the first committing step of glycolysis. Uses inorganic phosphate (PPi) as phosphoryl donor instead of ATP like common ATP-dependent phosphofructokinases (ATP-PFKs), which renders the reaction reversible, and can thus function both in glycolysis and gluconeogenesis. Consistently, PPi-PFK can replace the enzymes of both the forward (ATP-PFK) and reverse (fructose-bisphosphatase (FBPase)) reactions.</text>
</comment>
<dbReference type="NCBIfam" id="NF005301">
    <property type="entry name" value="PRK06830.1"/>
    <property type="match status" value="1"/>
</dbReference>
<reference key="1">
    <citation type="submission" date="2010-11" db="EMBL/GenBank/DDBJ databases">
        <title>The complete sequence of chromosome of Isophaera pallida ATCC 43644.</title>
        <authorList>
            <consortium name="US DOE Joint Genome Institute (JGI-PGF)"/>
            <person name="Lucas S."/>
            <person name="Copeland A."/>
            <person name="Lapidus A."/>
            <person name="Bruce D."/>
            <person name="Goodwin L."/>
            <person name="Pitluck S."/>
            <person name="Kyrpides N."/>
            <person name="Mavromatis K."/>
            <person name="Pagani I."/>
            <person name="Ivanova N."/>
            <person name="Saunders E."/>
            <person name="Brettin T."/>
            <person name="Detter J.C."/>
            <person name="Han C."/>
            <person name="Tapia R."/>
            <person name="Land M."/>
            <person name="Hauser L."/>
            <person name="Markowitz V."/>
            <person name="Cheng J.-F."/>
            <person name="Hugenholtz P."/>
            <person name="Woyke T."/>
            <person name="Wu D."/>
            <person name="Eisen J.A."/>
        </authorList>
    </citation>
    <scope>NUCLEOTIDE SEQUENCE</scope>
    <source>
        <strain>ATCC 43644</strain>
    </source>
</reference>
<proteinExistence type="inferred from homology"/>
<dbReference type="AlphaFoldDB" id="E8R2A5"/>
<evidence type="ECO:0000256" key="5">
    <source>
        <dbReference type="ARBA" id="ARBA00022741"/>
    </source>
</evidence>
<keyword evidence="7" id="KW-0067">ATP-binding</keyword>
<keyword evidence="3 14" id="KW-0808">Transferase</keyword>
<evidence type="ECO:0000256" key="9">
    <source>
        <dbReference type="ARBA" id="ARBA00023152"/>
    </source>
</evidence>
<evidence type="ECO:0000256" key="1">
    <source>
        <dbReference type="ARBA" id="ARBA00001946"/>
    </source>
</evidence>
<dbReference type="PIRSF" id="PIRSF000534">
    <property type="entry name" value="PPi_PFK_TP0108"/>
    <property type="match status" value="1"/>
</dbReference>
<evidence type="ECO:0000256" key="10">
    <source>
        <dbReference type="ARBA" id="ARBA00038478"/>
    </source>
</evidence>
<keyword evidence="4" id="KW-0479">Metal-binding</keyword>
<dbReference type="STRING" id="575540.Isop_2970"/>
<evidence type="ECO:0000256" key="12">
    <source>
        <dbReference type="ARBA" id="ARBA00048072"/>
    </source>
</evidence>
<dbReference type="InterPro" id="IPR022953">
    <property type="entry name" value="ATP_PFK"/>
</dbReference>
<dbReference type="GO" id="GO:0005524">
    <property type="term" value="F:ATP binding"/>
    <property type="evidence" value="ECO:0007669"/>
    <property type="project" value="UniProtKB-KW"/>
</dbReference>
<evidence type="ECO:0000256" key="3">
    <source>
        <dbReference type="ARBA" id="ARBA00022679"/>
    </source>
</evidence>
<evidence type="ECO:0000256" key="11">
    <source>
        <dbReference type="ARBA" id="ARBA00048070"/>
    </source>
</evidence>
<dbReference type="GO" id="GO:0047334">
    <property type="term" value="F:diphosphate-fructose-6-phosphate 1-phosphotransferase activity"/>
    <property type="evidence" value="ECO:0007669"/>
    <property type="project" value="UniProtKB-EC"/>
</dbReference>
<dbReference type="Pfam" id="PF00365">
    <property type="entry name" value="PFK"/>
    <property type="match status" value="1"/>
</dbReference>
<comment type="catalytic activity">
    <reaction evidence="11">
        <text>beta-D-fructose 6-phosphate + ATP = beta-D-fructose 1,6-bisphosphate + ADP + H(+)</text>
        <dbReference type="Rhea" id="RHEA:16109"/>
        <dbReference type="ChEBI" id="CHEBI:15378"/>
        <dbReference type="ChEBI" id="CHEBI:30616"/>
        <dbReference type="ChEBI" id="CHEBI:32966"/>
        <dbReference type="ChEBI" id="CHEBI:57634"/>
        <dbReference type="ChEBI" id="CHEBI:456216"/>
        <dbReference type="EC" id="2.7.1.11"/>
    </reaction>
</comment>
<dbReference type="InterPro" id="IPR035966">
    <property type="entry name" value="PKF_sf"/>
</dbReference>
<comment type="similarity">
    <text evidence="10">Belongs to the phosphofructokinase type A (PFKA) family.</text>
</comment>
<dbReference type="eggNOG" id="COG0205">
    <property type="taxonomic scope" value="Bacteria"/>
</dbReference>
<protein>
    <submittedName>
        <fullName evidence="14">6-phosphofructokinase</fullName>
        <ecNumber evidence="14">2.7.1.11</ecNumber>
    </submittedName>
</protein>
<name>E8R2A5_ISOPI</name>
<evidence type="ECO:0000313" key="14">
    <source>
        <dbReference type="EMBL" id="ADV63535.1"/>
    </source>
</evidence>
<dbReference type="GO" id="GO:0046872">
    <property type="term" value="F:metal ion binding"/>
    <property type="evidence" value="ECO:0007669"/>
    <property type="project" value="UniProtKB-KW"/>
</dbReference>
<dbReference type="UniPathway" id="UPA00109">
    <property type="reaction ID" value="UER00182"/>
</dbReference>
<evidence type="ECO:0000259" key="13">
    <source>
        <dbReference type="Pfam" id="PF00365"/>
    </source>
</evidence>
<organism evidence="14 15">
    <name type="scientific">Isosphaera pallida (strain ATCC 43644 / DSM 9630 / IS1B)</name>
    <dbReference type="NCBI Taxonomy" id="575540"/>
    <lineage>
        <taxon>Bacteria</taxon>
        <taxon>Pseudomonadati</taxon>
        <taxon>Planctomycetota</taxon>
        <taxon>Planctomycetia</taxon>
        <taxon>Isosphaerales</taxon>
        <taxon>Isosphaeraceae</taxon>
        <taxon>Isosphaera</taxon>
    </lineage>
</organism>
<evidence type="ECO:0000313" key="15">
    <source>
        <dbReference type="Proteomes" id="UP000008631"/>
    </source>
</evidence>
<dbReference type="GO" id="GO:0006002">
    <property type="term" value="P:fructose 6-phosphate metabolic process"/>
    <property type="evidence" value="ECO:0007669"/>
    <property type="project" value="InterPro"/>
</dbReference>
<keyword evidence="6" id="KW-0418">Kinase</keyword>
<dbReference type="SUPFAM" id="SSF53784">
    <property type="entry name" value="Phosphofructokinase"/>
    <property type="match status" value="1"/>
</dbReference>
<dbReference type="KEGG" id="ipa:Isop_2970"/>
<accession>E8R2A5</accession>
<dbReference type="InParanoid" id="E8R2A5"/>
<comment type="catalytic activity">
    <reaction evidence="12">
        <text>beta-D-fructose 6-phosphate + diphosphate = beta-D-fructose 1,6-bisphosphate + phosphate + H(+)</text>
        <dbReference type="Rhea" id="RHEA:13613"/>
        <dbReference type="ChEBI" id="CHEBI:15378"/>
        <dbReference type="ChEBI" id="CHEBI:32966"/>
        <dbReference type="ChEBI" id="CHEBI:33019"/>
        <dbReference type="ChEBI" id="CHEBI:43474"/>
        <dbReference type="ChEBI" id="CHEBI:57634"/>
        <dbReference type="EC" id="2.7.1.90"/>
    </reaction>
</comment>
<sequence>MGVRVEKPPLKTTASRRAGLNLLGTLPKMIEPTGRLVEIERLGPATFPTNWRVARRAGDWSLVDPAVRVRVRADWPLPPDHEELWFERAGPRRWLRFDPTQTKAAIVTCGGLCPGLNNVIRSVYLELTRNYGVPTVLGIRHGYLGLTAEGPPPEVLTMERVGPIHRMGGTILGSSRGQRDTAEMAATLERLGITMLFCVGGDGTQRGALAIGREIRAHGKEIAVVGIPKTIDNDLMYTDRTFGFDTAIQIAHQVIQVAHTEAKAGVRGIGLVKLMGRDSGFIAAMATLACQEVNVTLIPEVPFRLEGEEGLLAVLERRLDQRGHAVVVVAEGAGQDLFEGGPEALGFDASGNRRYHDIGLFLKERITDHFKAIGKPADLKYLDPSYIIRSTPAICTDSALCDQLGRDAVHAALAGMTNVVVTRLNNLPALVPMEMTVSRKRVIDPQGPIWTSVLAATGQPPLLR</sequence>
<dbReference type="PANTHER" id="PTHR45770">
    <property type="entry name" value="ATP-DEPENDENT 6-PHOSPHOFRUCTOKINASE 1"/>
    <property type="match status" value="1"/>
</dbReference>
<evidence type="ECO:0000256" key="4">
    <source>
        <dbReference type="ARBA" id="ARBA00022723"/>
    </source>
</evidence>
<comment type="cofactor">
    <cofactor evidence="1">
        <name>Mg(2+)</name>
        <dbReference type="ChEBI" id="CHEBI:18420"/>
    </cofactor>
</comment>
<keyword evidence="5" id="KW-0547">Nucleotide-binding</keyword>
<dbReference type="Gene3D" id="3.40.50.450">
    <property type="match status" value="1"/>
</dbReference>
<evidence type="ECO:0000256" key="7">
    <source>
        <dbReference type="ARBA" id="ARBA00022840"/>
    </source>
</evidence>
<dbReference type="GO" id="GO:0003872">
    <property type="term" value="F:6-phosphofructokinase activity"/>
    <property type="evidence" value="ECO:0007669"/>
    <property type="project" value="UniProtKB-EC"/>
</dbReference>
<dbReference type="EMBL" id="CP002353">
    <property type="protein sequence ID" value="ADV63535.1"/>
    <property type="molecule type" value="Genomic_DNA"/>
</dbReference>
<dbReference type="InterPro" id="IPR000023">
    <property type="entry name" value="Phosphofructokinase_dom"/>
</dbReference>
<keyword evidence="8" id="KW-0460">Magnesium</keyword>
<reference evidence="14 15" key="2">
    <citation type="journal article" date="2011" name="Stand. Genomic Sci.">
        <title>Complete genome sequence of Isosphaera pallida type strain (IS1B).</title>
        <authorList>
            <consortium name="US DOE Joint Genome Institute (JGI-PGF)"/>
            <person name="Goker M."/>
            <person name="Cleland D."/>
            <person name="Saunders E."/>
            <person name="Lapidus A."/>
            <person name="Nolan M."/>
            <person name="Lucas S."/>
            <person name="Hammon N."/>
            <person name="Deshpande S."/>
            <person name="Cheng J.F."/>
            <person name="Tapia R."/>
            <person name="Han C."/>
            <person name="Goodwin L."/>
            <person name="Pitluck S."/>
            <person name="Liolios K."/>
            <person name="Pagani I."/>
            <person name="Ivanova N."/>
            <person name="Mavromatis K."/>
            <person name="Pati A."/>
            <person name="Chen A."/>
            <person name="Palaniappan K."/>
            <person name="Land M."/>
            <person name="Hauser L."/>
            <person name="Chang Y.J."/>
            <person name="Jeffries C.D."/>
            <person name="Detter J.C."/>
            <person name="Beck B."/>
            <person name="Woyke T."/>
            <person name="Bristow J."/>
            <person name="Eisen J.A."/>
            <person name="Markowitz V."/>
            <person name="Hugenholtz P."/>
            <person name="Kyrpides N.C."/>
            <person name="Klenk H.P."/>
        </authorList>
    </citation>
    <scope>NUCLEOTIDE SEQUENCE [LARGE SCALE GENOMIC DNA]</scope>
    <source>
        <strain evidence="15">ATCC 43644 / DSM 9630 / IS1B</strain>
    </source>
</reference>
<dbReference type="PRINTS" id="PR00476">
    <property type="entry name" value="PHFRCTKINASE"/>
</dbReference>
<dbReference type="HOGENOM" id="CLU_020655_7_4_0"/>
<evidence type="ECO:0000256" key="6">
    <source>
        <dbReference type="ARBA" id="ARBA00022777"/>
    </source>
</evidence>
<evidence type="ECO:0000256" key="8">
    <source>
        <dbReference type="ARBA" id="ARBA00022842"/>
    </source>
</evidence>
<evidence type="ECO:0000256" key="2">
    <source>
        <dbReference type="ARBA" id="ARBA00003138"/>
    </source>
</evidence>
<dbReference type="Proteomes" id="UP000008631">
    <property type="component" value="Chromosome"/>
</dbReference>
<dbReference type="InterPro" id="IPR012004">
    <property type="entry name" value="PyroP-dep_PFK_TP0108"/>
</dbReference>